<comment type="caution">
    <text evidence="6">The sequence shown here is derived from an EMBL/GenBank/DDBJ whole genome shotgun (WGS) entry which is preliminary data.</text>
</comment>
<dbReference type="Pfam" id="PF25973">
    <property type="entry name" value="BSH_CzcB"/>
    <property type="match status" value="1"/>
</dbReference>
<dbReference type="SUPFAM" id="SSF111369">
    <property type="entry name" value="HlyD-like secretion proteins"/>
    <property type="match status" value="1"/>
</dbReference>
<feature type="domain" description="Multidrug resistance protein MdtA-like C-terminal permuted SH3" evidence="4">
    <location>
        <begin position="288"/>
        <end position="345"/>
    </location>
</feature>
<evidence type="ECO:0000259" key="4">
    <source>
        <dbReference type="Pfam" id="PF25967"/>
    </source>
</evidence>
<feature type="coiled-coil region" evidence="2">
    <location>
        <begin position="92"/>
        <end position="119"/>
    </location>
</feature>
<dbReference type="Proteomes" id="UP000215377">
    <property type="component" value="Unassembled WGS sequence"/>
</dbReference>
<keyword evidence="3" id="KW-0732">Signal</keyword>
<evidence type="ECO:0000256" key="1">
    <source>
        <dbReference type="ARBA" id="ARBA00009477"/>
    </source>
</evidence>
<feature type="domain" description="CzcB-like barrel-sandwich hybrid" evidence="5">
    <location>
        <begin position="66"/>
        <end position="199"/>
    </location>
</feature>
<dbReference type="NCBIfam" id="TIGR01730">
    <property type="entry name" value="RND_mfp"/>
    <property type="match status" value="1"/>
</dbReference>
<dbReference type="AlphaFoldDB" id="A0A225NJK1"/>
<organism evidence="6 7">
    <name type="scientific">Marinibacterium profundimaris</name>
    <dbReference type="NCBI Taxonomy" id="1679460"/>
    <lineage>
        <taxon>Bacteria</taxon>
        <taxon>Pseudomonadati</taxon>
        <taxon>Pseudomonadota</taxon>
        <taxon>Alphaproteobacteria</taxon>
        <taxon>Rhodobacterales</taxon>
        <taxon>Paracoccaceae</taxon>
        <taxon>Marinibacterium</taxon>
    </lineage>
</organism>
<protein>
    <submittedName>
        <fullName evidence="6">Uncharacterized protein</fullName>
    </submittedName>
</protein>
<dbReference type="Pfam" id="PF25967">
    <property type="entry name" value="RND-MFP_C"/>
    <property type="match status" value="1"/>
</dbReference>
<dbReference type="Gene3D" id="2.40.50.100">
    <property type="match status" value="1"/>
</dbReference>
<dbReference type="EMBL" id="AQQR01000007">
    <property type="protein sequence ID" value="OWU72331.1"/>
    <property type="molecule type" value="Genomic_DNA"/>
</dbReference>
<comment type="similarity">
    <text evidence="1">Belongs to the membrane fusion protein (MFP) (TC 8.A.1) family.</text>
</comment>
<evidence type="ECO:0000256" key="2">
    <source>
        <dbReference type="SAM" id="Coils"/>
    </source>
</evidence>
<reference evidence="6 7" key="1">
    <citation type="submission" date="2013-04" db="EMBL/GenBank/DDBJ databases">
        <title>Oceanicola sp. 22II1-22F33 Genome Sequencing.</title>
        <authorList>
            <person name="Lai Q."/>
            <person name="Li G."/>
            <person name="Shao Z."/>
        </authorList>
    </citation>
    <scope>NUCLEOTIDE SEQUENCE [LARGE SCALE GENOMIC DNA]</scope>
    <source>
        <strain evidence="6 7">22II1-22F33</strain>
    </source>
</reference>
<evidence type="ECO:0000313" key="7">
    <source>
        <dbReference type="Proteomes" id="UP000215377"/>
    </source>
</evidence>
<keyword evidence="7" id="KW-1185">Reference proteome</keyword>
<sequence>MPSRPSAPSRALVAAALGWLTLVSPAPAEEPLAVTAVTARTETPTARSTLIGEITAPETLQASFPLGGRLTAVRAQVGDHVLKGDELARIEQVQQAQALRAAEAQLSAAEAEHAAAQSAAQRQAQLFERGATTRSDRDSAADRFAAAVALKTQAEATLDQAKQALEDTVLTAPADATVTDRFGEPGQVVGAAQPVLELAVGQGFEATFNVPETVLTASRAAPAEVELSAIDRPGLTVTARVKEISPLVDPARGTVEATVALEENLPGLTYGDPVRGSTTWQDEPGISLPWSAISSGVEGPSVWVVSPEDNTVSERPITIARYSEHRILVEEGIAEGETVVTRGAQLLFPGRKVRIVEAPE</sequence>
<dbReference type="Gene3D" id="1.10.287.470">
    <property type="entry name" value="Helix hairpin bin"/>
    <property type="match status" value="1"/>
</dbReference>
<dbReference type="GO" id="GO:0015562">
    <property type="term" value="F:efflux transmembrane transporter activity"/>
    <property type="evidence" value="ECO:0007669"/>
    <property type="project" value="TreeGrafter"/>
</dbReference>
<dbReference type="InterPro" id="IPR006143">
    <property type="entry name" value="RND_pump_MFP"/>
</dbReference>
<dbReference type="GO" id="GO:1990281">
    <property type="term" value="C:efflux pump complex"/>
    <property type="evidence" value="ECO:0007669"/>
    <property type="project" value="TreeGrafter"/>
</dbReference>
<dbReference type="Gene3D" id="2.40.30.170">
    <property type="match status" value="1"/>
</dbReference>
<accession>A0A225NJK1</accession>
<dbReference type="Gene3D" id="2.40.420.20">
    <property type="match status" value="1"/>
</dbReference>
<dbReference type="InterPro" id="IPR058647">
    <property type="entry name" value="BSH_CzcB-like"/>
</dbReference>
<evidence type="ECO:0000256" key="3">
    <source>
        <dbReference type="SAM" id="SignalP"/>
    </source>
</evidence>
<keyword evidence="2" id="KW-0175">Coiled coil</keyword>
<proteinExistence type="inferred from homology"/>
<dbReference type="PANTHER" id="PTHR30469:SF38">
    <property type="entry name" value="HLYD FAMILY SECRETION PROTEIN"/>
    <property type="match status" value="1"/>
</dbReference>
<name>A0A225NJK1_9RHOB</name>
<evidence type="ECO:0000259" key="5">
    <source>
        <dbReference type="Pfam" id="PF25973"/>
    </source>
</evidence>
<feature type="chain" id="PRO_5012646434" evidence="3">
    <location>
        <begin position="29"/>
        <end position="360"/>
    </location>
</feature>
<evidence type="ECO:0000313" key="6">
    <source>
        <dbReference type="EMBL" id="OWU72331.1"/>
    </source>
</evidence>
<feature type="signal peptide" evidence="3">
    <location>
        <begin position="1"/>
        <end position="28"/>
    </location>
</feature>
<dbReference type="PANTHER" id="PTHR30469">
    <property type="entry name" value="MULTIDRUG RESISTANCE PROTEIN MDTA"/>
    <property type="match status" value="1"/>
</dbReference>
<gene>
    <name evidence="6" type="ORF">ATO3_16910</name>
</gene>
<dbReference type="InterPro" id="IPR058627">
    <property type="entry name" value="MdtA-like_C"/>
</dbReference>